<evidence type="ECO:0000313" key="3">
    <source>
        <dbReference type="Proteomes" id="UP000195947"/>
    </source>
</evidence>
<name>A0AB38BIK0_9LACT</name>
<dbReference type="Proteomes" id="UP000195947">
    <property type="component" value="Unassembled WGS sequence"/>
</dbReference>
<evidence type="ECO:0000313" key="2">
    <source>
        <dbReference type="EMBL" id="SFH86214.1"/>
    </source>
</evidence>
<dbReference type="RefSeq" id="WP_086989462.1">
    <property type="nucleotide sequence ID" value="NZ_FJMZ01000027.1"/>
</dbReference>
<reference evidence="1 3" key="1">
    <citation type="submission" date="2016-02" db="EMBL/GenBank/DDBJ databases">
        <authorList>
            <person name="Strepis N."/>
        </authorList>
    </citation>
    <scope>NUCLEOTIDE SEQUENCE [LARGE SCALE GENOMIC DNA]</scope>
    <source>
        <strain evidence="1">Trichococcus flocculiformis</strain>
    </source>
</reference>
<dbReference type="EMBL" id="FOQC01000020">
    <property type="protein sequence ID" value="SFH86214.1"/>
    <property type="molecule type" value="Genomic_DNA"/>
</dbReference>
<evidence type="ECO:0000313" key="4">
    <source>
        <dbReference type="Proteomes" id="UP000199686"/>
    </source>
</evidence>
<sequence length="99" mass="11767">MKIYQYRDRGTNYYFTTELSEFDMVMNQMVLVNSPNAADGHEWYLAEIEEPLSRLLNIMPGTNKEYKMYQLVAFLEAIAKEDGHDLGWEHKKTTPYHRE</sequence>
<protein>
    <submittedName>
        <fullName evidence="2">Uncharacterized protein</fullName>
    </submittedName>
</protein>
<gene>
    <name evidence="2" type="ORF">SAMN04488507_102035</name>
    <name evidence="1" type="ORF">TFLO_2118</name>
</gene>
<proteinExistence type="predicted"/>
<dbReference type="EMBL" id="FJMZ01000027">
    <property type="protein sequence ID" value="CZQ96865.1"/>
    <property type="molecule type" value="Genomic_DNA"/>
</dbReference>
<dbReference type="Proteomes" id="UP000199686">
    <property type="component" value="Unassembled WGS sequence"/>
</dbReference>
<accession>A0AB38BIK0</accession>
<organism evidence="2 4">
    <name type="scientific">Trichococcus flocculiformis</name>
    <dbReference type="NCBI Taxonomy" id="82803"/>
    <lineage>
        <taxon>Bacteria</taxon>
        <taxon>Bacillati</taxon>
        <taxon>Bacillota</taxon>
        <taxon>Bacilli</taxon>
        <taxon>Lactobacillales</taxon>
        <taxon>Carnobacteriaceae</taxon>
        <taxon>Trichococcus</taxon>
    </lineage>
</organism>
<comment type="caution">
    <text evidence="2">The sequence shown here is derived from an EMBL/GenBank/DDBJ whole genome shotgun (WGS) entry which is preliminary data.</text>
</comment>
<reference evidence="2 4" key="2">
    <citation type="submission" date="2016-10" db="EMBL/GenBank/DDBJ databases">
        <authorList>
            <person name="Varghese N."/>
            <person name="Submissions S."/>
        </authorList>
    </citation>
    <scope>NUCLEOTIDE SEQUENCE [LARGE SCALE GENOMIC DNA]</scope>
    <source>
        <strain evidence="2 4">DSM 2094</strain>
    </source>
</reference>
<keyword evidence="3" id="KW-1185">Reference proteome</keyword>
<dbReference type="AlphaFoldDB" id="A0AB38BIK0"/>
<evidence type="ECO:0000313" key="1">
    <source>
        <dbReference type="EMBL" id="CZQ96865.1"/>
    </source>
</evidence>